<protein>
    <recommendedName>
        <fullName evidence="1">PLD phosphodiesterase domain-containing protein</fullName>
    </recommendedName>
</protein>
<proteinExistence type="predicted"/>
<dbReference type="SUPFAM" id="SSF56024">
    <property type="entry name" value="Phospholipase D/nuclease"/>
    <property type="match status" value="1"/>
</dbReference>
<dbReference type="PROSITE" id="PS50035">
    <property type="entry name" value="PLD"/>
    <property type="match status" value="1"/>
</dbReference>
<comment type="caution">
    <text evidence="2">The sequence shown here is derived from an EMBL/GenBank/DDBJ whole genome shotgun (WGS) entry which is preliminary data.</text>
</comment>
<evidence type="ECO:0000259" key="1">
    <source>
        <dbReference type="PROSITE" id="PS50035"/>
    </source>
</evidence>
<feature type="domain" description="PLD phosphodiesterase" evidence="1">
    <location>
        <begin position="188"/>
        <end position="215"/>
    </location>
</feature>
<dbReference type="GO" id="GO:0006793">
    <property type="term" value="P:phosphorus metabolic process"/>
    <property type="evidence" value="ECO:0007669"/>
    <property type="project" value="UniProtKB-ARBA"/>
</dbReference>
<organism evidence="2 3">
    <name type="scientific">Sphaerisporangium melleum</name>
    <dbReference type="NCBI Taxonomy" id="321316"/>
    <lineage>
        <taxon>Bacteria</taxon>
        <taxon>Bacillati</taxon>
        <taxon>Actinomycetota</taxon>
        <taxon>Actinomycetes</taxon>
        <taxon>Streptosporangiales</taxon>
        <taxon>Streptosporangiaceae</taxon>
        <taxon>Sphaerisporangium</taxon>
    </lineage>
</organism>
<dbReference type="NCBIfam" id="NF038319">
    <property type="entry name" value="DISARM_DrmC_I"/>
    <property type="match status" value="1"/>
</dbReference>
<dbReference type="InterPro" id="IPR001736">
    <property type="entry name" value="PLipase_D/transphosphatidylase"/>
</dbReference>
<sequence length="252" mass="25880">MSDDFAAAAEQALARLGPLYTGTLGLAVGQGLPVEAIVHAVPLPEWPEIARRVLDAAAVAGLSGAEAGAYLRGAAAGWAAHEAGVRVESVWSGPATHEVPVRATAPVLVDLVAHATHELILMTYSARPYPPLLDALAGAVARRVPVMVVVETLQGAGSALAGSEPALAFASVAGVEVWHWPAGRRGEPGAKMHAKLAVADRRVLLVSSANLTQSGVAKNIESGVLVRGGTAPLRAAEHVSELRAKGVLERLL</sequence>
<dbReference type="Proteomes" id="UP000645217">
    <property type="component" value="Unassembled WGS sequence"/>
</dbReference>
<evidence type="ECO:0000313" key="2">
    <source>
        <dbReference type="EMBL" id="GGK63555.1"/>
    </source>
</evidence>
<gene>
    <name evidence="2" type="ORF">GCM10007964_03360</name>
</gene>
<dbReference type="Gene3D" id="3.30.870.10">
    <property type="entry name" value="Endonuclease Chain A"/>
    <property type="match status" value="1"/>
</dbReference>
<dbReference type="CDD" id="cd09132">
    <property type="entry name" value="PLDc_unchar4"/>
    <property type="match status" value="1"/>
</dbReference>
<dbReference type="RefSeq" id="WP_189161100.1">
    <property type="nucleotide sequence ID" value="NZ_BMNT01000001.1"/>
</dbReference>
<keyword evidence="3" id="KW-1185">Reference proteome</keyword>
<evidence type="ECO:0000313" key="3">
    <source>
        <dbReference type="Proteomes" id="UP000645217"/>
    </source>
</evidence>
<dbReference type="EMBL" id="BMNT01000001">
    <property type="protein sequence ID" value="GGK63555.1"/>
    <property type="molecule type" value="Genomic_DNA"/>
</dbReference>
<accession>A0A917QQT0</accession>
<name>A0A917QQT0_9ACTN</name>
<dbReference type="Pfam" id="PF13091">
    <property type="entry name" value="PLDc_2"/>
    <property type="match status" value="1"/>
</dbReference>
<dbReference type="InterPro" id="IPR025202">
    <property type="entry name" value="PLD-like_dom"/>
</dbReference>
<reference evidence="2" key="2">
    <citation type="submission" date="2020-09" db="EMBL/GenBank/DDBJ databases">
        <authorList>
            <person name="Sun Q."/>
            <person name="Ohkuma M."/>
        </authorList>
    </citation>
    <scope>NUCLEOTIDE SEQUENCE</scope>
    <source>
        <strain evidence="2">JCM 13064</strain>
    </source>
</reference>
<dbReference type="AlphaFoldDB" id="A0A917QQT0"/>
<reference evidence="2" key="1">
    <citation type="journal article" date="2014" name="Int. J. Syst. Evol. Microbiol.">
        <title>Complete genome sequence of Corynebacterium casei LMG S-19264T (=DSM 44701T), isolated from a smear-ripened cheese.</title>
        <authorList>
            <consortium name="US DOE Joint Genome Institute (JGI-PGF)"/>
            <person name="Walter F."/>
            <person name="Albersmeier A."/>
            <person name="Kalinowski J."/>
            <person name="Ruckert C."/>
        </authorList>
    </citation>
    <scope>NUCLEOTIDE SEQUENCE</scope>
    <source>
        <strain evidence="2">JCM 13064</strain>
    </source>
</reference>
<dbReference type="InterPro" id="IPR047955">
    <property type="entry name" value="DrmC-like"/>
</dbReference>
<dbReference type="GO" id="GO:0003824">
    <property type="term" value="F:catalytic activity"/>
    <property type="evidence" value="ECO:0007669"/>
    <property type="project" value="InterPro"/>
</dbReference>